<organism evidence="1">
    <name type="scientific">Anguilla anguilla</name>
    <name type="common">European freshwater eel</name>
    <name type="synonym">Muraena anguilla</name>
    <dbReference type="NCBI Taxonomy" id="7936"/>
    <lineage>
        <taxon>Eukaryota</taxon>
        <taxon>Metazoa</taxon>
        <taxon>Chordata</taxon>
        <taxon>Craniata</taxon>
        <taxon>Vertebrata</taxon>
        <taxon>Euteleostomi</taxon>
        <taxon>Actinopterygii</taxon>
        <taxon>Neopterygii</taxon>
        <taxon>Teleostei</taxon>
        <taxon>Anguilliformes</taxon>
        <taxon>Anguillidae</taxon>
        <taxon>Anguilla</taxon>
    </lineage>
</organism>
<dbReference type="EMBL" id="GBXM01084564">
    <property type="protein sequence ID" value="JAH24013.1"/>
    <property type="molecule type" value="Transcribed_RNA"/>
</dbReference>
<dbReference type="AlphaFoldDB" id="A0A0E9R6N8"/>
<proteinExistence type="predicted"/>
<sequence length="53" mass="6144">MCQLLLSSSFISSHRSQFCAEVFGAEQFFPKPVLLVTSRWTFELRKMLSPFKS</sequence>
<reference evidence="1" key="2">
    <citation type="journal article" date="2015" name="Fish Shellfish Immunol.">
        <title>Early steps in the European eel (Anguilla anguilla)-Vibrio vulnificus interaction in the gills: Role of the RtxA13 toxin.</title>
        <authorList>
            <person name="Callol A."/>
            <person name="Pajuelo D."/>
            <person name="Ebbesson L."/>
            <person name="Teles M."/>
            <person name="MacKenzie S."/>
            <person name="Amaro C."/>
        </authorList>
    </citation>
    <scope>NUCLEOTIDE SEQUENCE</scope>
</reference>
<name>A0A0E9R6N8_ANGAN</name>
<evidence type="ECO:0000313" key="1">
    <source>
        <dbReference type="EMBL" id="JAH24013.1"/>
    </source>
</evidence>
<protein>
    <submittedName>
        <fullName evidence="1">Uncharacterized protein</fullName>
    </submittedName>
</protein>
<accession>A0A0E9R6N8</accession>
<reference evidence="1" key="1">
    <citation type="submission" date="2014-11" db="EMBL/GenBank/DDBJ databases">
        <authorList>
            <person name="Amaro Gonzalez C."/>
        </authorList>
    </citation>
    <scope>NUCLEOTIDE SEQUENCE</scope>
</reference>